<dbReference type="Gene3D" id="3.30.2090.10">
    <property type="entry name" value="Multidrug efflux transporter AcrB TolC docking domain, DN and DC subdomains"/>
    <property type="match status" value="2"/>
</dbReference>
<keyword evidence="5" id="KW-0812">Transmembrane</keyword>
<dbReference type="Proteomes" id="UP000182987">
    <property type="component" value="Chromosome"/>
</dbReference>
<dbReference type="InterPro" id="IPR001036">
    <property type="entry name" value="Acrflvin-R"/>
</dbReference>
<dbReference type="FunFam" id="1.20.1640.10:FF:000001">
    <property type="entry name" value="Efflux pump membrane transporter"/>
    <property type="match status" value="1"/>
</dbReference>
<dbReference type="OrthoDB" id="9757904at2"/>
<proteinExistence type="predicted"/>
<evidence type="ECO:0000256" key="4">
    <source>
        <dbReference type="ARBA" id="ARBA00022519"/>
    </source>
</evidence>
<dbReference type="InterPro" id="IPR027463">
    <property type="entry name" value="AcrB_DN_DC_subdom"/>
</dbReference>
<keyword evidence="3" id="KW-1003">Cell membrane</keyword>
<dbReference type="SUPFAM" id="SSF82866">
    <property type="entry name" value="Multidrug efflux transporter AcrB transmembrane domain"/>
    <property type="match status" value="2"/>
</dbReference>
<dbReference type="PRINTS" id="PR00702">
    <property type="entry name" value="ACRIFLAVINRP"/>
</dbReference>
<dbReference type="STRING" id="1440763.BJI69_09095"/>
<evidence type="ECO:0000256" key="2">
    <source>
        <dbReference type="ARBA" id="ARBA00022448"/>
    </source>
</evidence>
<evidence type="ECO:0000313" key="8">
    <source>
        <dbReference type="EMBL" id="APG04033.1"/>
    </source>
</evidence>
<dbReference type="SUPFAM" id="SSF82693">
    <property type="entry name" value="Multidrug efflux transporter AcrB pore domain, PN1, PN2, PC1 and PC2 subdomains"/>
    <property type="match status" value="2"/>
</dbReference>
<keyword evidence="2" id="KW-0813">Transport</keyword>
<dbReference type="SUPFAM" id="SSF82714">
    <property type="entry name" value="Multidrug efflux transporter AcrB TolC docking domain, DN and DC subdomains"/>
    <property type="match status" value="2"/>
</dbReference>
<dbReference type="RefSeq" id="WP_046968219.1">
    <property type="nucleotide sequence ID" value="NZ_CP017480.1"/>
</dbReference>
<evidence type="ECO:0000256" key="1">
    <source>
        <dbReference type="ARBA" id="ARBA00004429"/>
    </source>
</evidence>
<dbReference type="Gene3D" id="3.30.70.1430">
    <property type="entry name" value="Multidrug efflux transporter AcrB pore domain"/>
    <property type="match status" value="2"/>
</dbReference>
<dbReference type="KEGG" id="lrz:BJI69_09095"/>
<evidence type="ECO:0000313" key="9">
    <source>
        <dbReference type="Proteomes" id="UP000182987"/>
    </source>
</evidence>
<dbReference type="GO" id="GO:0042910">
    <property type="term" value="F:xenobiotic transmembrane transporter activity"/>
    <property type="evidence" value="ECO:0007669"/>
    <property type="project" value="TreeGrafter"/>
</dbReference>
<dbReference type="GO" id="GO:0005886">
    <property type="term" value="C:plasma membrane"/>
    <property type="evidence" value="ECO:0007669"/>
    <property type="project" value="UniProtKB-SubCell"/>
</dbReference>
<evidence type="ECO:0000256" key="5">
    <source>
        <dbReference type="ARBA" id="ARBA00022692"/>
    </source>
</evidence>
<accession>A0A0G9HAC0</accession>
<dbReference type="PANTHER" id="PTHR32063:SF34">
    <property type="entry name" value="MULTIDRUG RESISTANCE PROTEIN MDTC"/>
    <property type="match status" value="1"/>
</dbReference>
<evidence type="ECO:0000256" key="6">
    <source>
        <dbReference type="ARBA" id="ARBA00022989"/>
    </source>
</evidence>
<keyword evidence="6" id="KW-1133">Transmembrane helix</keyword>
<evidence type="ECO:0000256" key="7">
    <source>
        <dbReference type="ARBA" id="ARBA00023136"/>
    </source>
</evidence>
<dbReference type="PANTHER" id="PTHR32063">
    <property type="match status" value="1"/>
</dbReference>
<dbReference type="Gene3D" id="3.30.70.1320">
    <property type="entry name" value="Multidrug efflux transporter AcrB pore domain like"/>
    <property type="match status" value="1"/>
</dbReference>
<sequence length="1040" mass="111365">MNISGPFIRRPIGTTLLAIGLFVVGMICYSLLGVAALPNIQFPAIFVQAQQSGADASTMASTVAAPLERHLGQVPGVESMRSNSSEGSTFVLLFFQNGTNIDAAARDVQSAINAAQPDLPAGLLNAPSYQKANPNDDPVIVLALTSDTVAPTELYNVADSILAQRLRQQEGIASVDIAGSATPAIRVDVNLRALNAMGLSPDQLRNALTAANVTSPQGFLTDGYSNIAVTATDSLHTADDFGKLVIAVKNSVPIRLSDIAHVYDGQQDAYQAAWFNGKPGILMYVYRKSDANVIETVDRIKAQIPTMQAWLPAGVKLHSFFDGTPTIRASLHEVQATLLISLGMVIMTMALFLRRLAPTVIAGLAVPLSLAGAFVAMYCFGYTLNNLTLLALVIAIGFVVDDAIVVIENVIRHMDEGLSRFEAALLGAREIGFTIVSITASLIAVFIPLLFAGGITGMFFKEFTVTLVAAIVVSALVSLTLTPSLCGHFLKAHKNDKPESRLGRALERGQERLIGVYRRALDWSLRHALLMALTPLVLVGITFVLAGMVKGGFFPPQDTGLMAARATASSTVSFGEMKSRQARLTEMLLADPDVKSVGSRLGTSRTGSTGSFNIELKTVADGREDTTFDALDRISAKANKYPDLNLRLRPIQDLPTGGGGGTSQGGQYSVSLKGNDVAELQEWLPKLVDALKKNKMLKDVGSDIDAAGLRQNIVIDRDTAGRLGVSIGNIDGALYNAFGQRAVSTIYSDINQYRVIVNALPQMAATPESLNQIYVKADSGAMVPMSAVTKQVPGLAPTQIVHEDQYTSMGVSFNLAPGVSMGEAMEIIQKTINGMRMPGDIRLDAGSDFRRFQQSQSDMPLLILAAIIVVYLLMGMLYESLIHPVTILSTLPAAGVGALAALVITDTELSVVAMIALVLLIGIVKKNAIMMIDFALVAEREHHLNSREAIREACLVRFRPIMMTTMVAILAALPLAIGLGEGSELRRPLGIAMIGGLIISQSLTLLSTPALYVIFACLSERWKARKARRREARILRLSTR</sequence>
<keyword evidence="7" id="KW-0472">Membrane</keyword>
<dbReference type="Pfam" id="PF00873">
    <property type="entry name" value="ACR_tran"/>
    <property type="match status" value="1"/>
</dbReference>
<dbReference type="EMBL" id="CP017480">
    <property type="protein sequence ID" value="APG04033.1"/>
    <property type="molecule type" value="Genomic_DNA"/>
</dbReference>
<organism evidence="8 9">
    <name type="scientific">Luteibacter rhizovicinus DSM 16549</name>
    <dbReference type="NCBI Taxonomy" id="1440763"/>
    <lineage>
        <taxon>Bacteria</taxon>
        <taxon>Pseudomonadati</taxon>
        <taxon>Pseudomonadota</taxon>
        <taxon>Gammaproteobacteria</taxon>
        <taxon>Lysobacterales</taxon>
        <taxon>Rhodanobacteraceae</taxon>
        <taxon>Luteibacter</taxon>
    </lineage>
</organism>
<name>A0A0G9HAC0_9GAMM</name>
<comment type="subcellular location">
    <subcellularLocation>
        <location evidence="1">Cell inner membrane</location>
        <topology evidence="1">Multi-pass membrane protein</topology>
    </subcellularLocation>
</comment>
<keyword evidence="9" id="KW-1185">Reference proteome</keyword>
<gene>
    <name evidence="8" type="ORF">BJI69_09095</name>
</gene>
<dbReference type="PATRIC" id="fig|1440763.5.peg.2589"/>
<dbReference type="Gene3D" id="1.20.1640.10">
    <property type="entry name" value="Multidrug efflux transporter AcrB transmembrane domain"/>
    <property type="match status" value="2"/>
</dbReference>
<dbReference type="AlphaFoldDB" id="A0A0G9HAC0"/>
<keyword evidence="4" id="KW-0997">Cell inner membrane</keyword>
<reference evidence="9" key="1">
    <citation type="submission" date="2016-09" db="EMBL/GenBank/DDBJ databases">
        <authorList>
            <person name="Lysoe E."/>
        </authorList>
    </citation>
    <scope>NUCLEOTIDE SEQUENCE [LARGE SCALE GENOMIC DNA]</scope>
    <source>
        <strain evidence="9">LJ96T</strain>
    </source>
</reference>
<protein>
    <submittedName>
        <fullName evidence="8">Acriflavin resistance protein</fullName>
    </submittedName>
</protein>
<dbReference type="Gene3D" id="3.30.70.1440">
    <property type="entry name" value="Multidrug efflux transporter AcrB pore domain"/>
    <property type="match status" value="1"/>
</dbReference>
<evidence type="ECO:0000256" key="3">
    <source>
        <dbReference type="ARBA" id="ARBA00022475"/>
    </source>
</evidence>